<reference evidence="2" key="1">
    <citation type="submission" date="2018-05" db="EMBL/GenBank/DDBJ databases">
        <authorList>
            <person name="Lanie J.A."/>
            <person name="Ng W.-L."/>
            <person name="Kazmierczak K.M."/>
            <person name="Andrzejewski T.M."/>
            <person name="Davidsen T.M."/>
            <person name="Wayne K.J."/>
            <person name="Tettelin H."/>
            <person name="Glass J.I."/>
            <person name="Rusch D."/>
            <person name="Podicherti R."/>
            <person name="Tsui H.-C.T."/>
            <person name="Winkler M.E."/>
        </authorList>
    </citation>
    <scope>NUCLEOTIDE SEQUENCE</scope>
</reference>
<name>A0A383DB83_9ZZZZ</name>
<accession>A0A383DB83</accession>
<gene>
    <name evidence="2" type="ORF">METZ01_LOCUS494424</name>
</gene>
<dbReference type="PROSITE" id="PS51257">
    <property type="entry name" value="PROKAR_LIPOPROTEIN"/>
    <property type="match status" value="1"/>
</dbReference>
<sequence length="145" mass="15639">MKNLLSALLLFSILFTVGCDDDDATEDASLVGTWELMGGTVVIHSTPERTITFTSPDVSNTLVLAEDGSYSENGTFDGEIATFSGTWSETGNVLTFVVTSGTEIDGTETWLNNYTLSGDVLTLVAEEEGDFDEDAETITLEYARQ</sequence>
<dbReference type="Pfam" id="PF13648">
    <property type="entry name" value="Lipocalin_4"/>
    <property type="match status" value="1"/>
</dbReference>
<protein>
    <recommendedName>
        <fullName evidence="1">Lipocalin-like domain-containing protein</fullName>
    </recommendedName>
</protein>
<organism evidence="2">
    <name type="scientific">marine metagenome</name>
    <dbReference type="NCBI Taxonomy" id="408172"/>
    <lineage>
        <taxon>unclassified sequences</taxon>
        <taxon>metagenomes</taxon>
        <taxon>ecological metagenomes</taxon>
    </lineage>
</organism>
<proteinExistence type="predicted"/>
<dbReference type="EMBL" id="UINC01215736">
    <property type="protein sequence ID" value="SVE41570.1"/>
    <property type="molecule type" value="Genomic_DNA"/>
</dbReference>
<dbReference type="AlphaFoldDB" id="A0A383DB83"/>
<evidence type="ECO:0000259" key="1">
    <source>
        <dbReference type="Pfam" id="PF13648"/>
    </source>
</evidence>
<dbReference type="InterPro" id="IPR024311">
    <property type="entry name" value="Lipocalin-like"/>
</dbReference>
<feature type="domain" description="Lipocalin-like" evidence="1">
    <location>
        <begin position="30"/>
        <end position="122"/>
    </location>
</feature>
<evidence type="ECO:0000313" key="2">
    <source>
        <dbReference type="EMBL" id="SVE41570.1"/>
    </source>
</evidence>